<keyword evidence="2 4" id="KW-0862">Zinc</keyword>
<dbReference type="Pfam" id="PF00107">
    <property type="entry name" value="ADH_zinc_N"/>
    <property type="match status" value="1"/>
</dbReference>
<dbReference type="VEuPathDB" id="FungiDB:PV10_06122"/>
<evidence type="ECO:0000256" key="4">
    <source>
        <dbReference type="RuleBase" id="RU361277"/>
    </source>
</evidence>
<dbReference type="InterPro" id="IPR050129">
    <property type="entry name" value="Zn_alcohol_dh"/>
</dbReference>
<dbReference type="SMART" id="SM00829">
    <property type="entry name" value="PKS_ER"/>
    <property type="match status" value="1"/>
</dbReference>
<keyword evidence="3" id="KW-0560">Oxidoreductase</keyword>
<sequence>MRAYQYETAKQGLELKDLPIPSPKAGEVLLEIHAAGLCHSDVHIVRGQSDAWLAHKPITLGHEVAGRVVELGTGVSNVQVGDRVVVGPPSQLPSIVGLGDSLGLGRDGGYGQFTTVTAERLIPLPNHVSFAAAAVSTDSMSTAFHAVVTEGQVNSRSTVAIIGLGGLGLSGALIAVLQGAVVYGIDLDEQKFAVAIENGVVACHKSLSSLQGVTLDVVIDFAGVGSTTSDAIAAVKPTGRVVLVGLGTTKFEIDSNSLVLRNVSLRGSLGSTSDEYISVLRLISEGKLVPLLVEIPFDDVPRGLDLLEQGKVVGRLFTNPNS</sequence>
<dbReference type="PANTHER" id="PTHR43401">
    <property type="entry name" value="L-THREONINE 3-DEHYDROGENASE"/>
    <property type="match status" value="1"/>
</dbReference>
<dbReference type="GO" id="GO:0016491">
    <property type="term" value="F:oxidoreductase activity"/>
    <property type="evidence" value="ECO:0007669"/>
    <property type="project" value="UniProtKB-KW"/>
</dbReference>
<evidence type="ECO:0000256" key="3">
    <source>
        <dbReference type="ARBA" id="ARBA00023002"/>
    </source>
</evidence>
<protein>
    <recommendedName>
        <fullName evidence="5">Enoyl reductase (ER) domain-containing protein</fullName>
    </recommendedName>
</protein>
<reference evidence="6 7" key="1">
    <citation type="submission" date="2017-03" db="EMBL/GenBank/DDBJ databases">
        <title>Genomes of endolithic fungi from Antarctica.</title>
        <authorList>
            <person name="Coleine C."/>
            <person name="Masonjones S."/>
            <person name="Stajich J.E."/>
        </authorList>
    </citation>
    <scope>NUCLEOTIDE SEQUENCE [LARGE SCALE GENOMIC DNA]</scope>
    <source>
        <strain evidence="6 7">CCFEE 6314</strain>
    </source>
</reference>
<gene>
    <name evidence="6" type="ORF">B0A52_07769</name>
</gene>
<dbReference type="PANTHER" id="PTHR43401:SF4">
    <property type="entry name" value="D-ARABINOSE 1-DEHYDROGENASE (NADP(+))"/>
    <property type="match status" value="1"/>
</dbReference>
<dbReference type="EMBL" id="NAJM01000044">
    <property type="protein sequence ID" value="RVX67841.1"/>
    <property type="molecule type" value="Genomic_DNA"/>
</dbReference>
<dbReference type="Pfam" id="PF08240">
    <property type="entry name" value="ADH_N"/>
    <property type="match status" value="1"/>
</dbReference>
<evidence type="ECO:0000259" key="5">
    <source>
        <dbReference type="SMART" id="SM00829"/>
    </source>
</evidence>
<dbReference type="SUPFAM" id="SSF51735">
    <property type="entry name" value="NAD(P)-binding Rossmann-fold domains"/>
    <property type="match status" value="1"/>
</dbReference>
<dbReference type="OrthoDB" id="1879366at2759"/>
<evidence type="ECO:0000313" key="6">
    <source>
        <dbReference type="EMBL" id="RVX67841.1"/>
    </source>
</evidence>
<dbReference type="CDD" id="cd08254">
    <property type="entry name" value="hydroxyacyl_CoA_DH"/>
    <property type="match status" value="1"/>
</dbReference>
<dbReference type="InterPro" id="IPR013149">
    <property type="entry name" value="ADH-like_C"/>
</dbReference>
<accession>A0A438MY32</accession>
<evidence type="ECO:0000256" key="1">
    <source>
        <dbReference type="ARBA" id="ARBA00022723"/>
    </source>
</evidence>
<dbReference type="InterPro" id="IPR002328">
    <property type="entry name" value="ADH_Zn_CS"/>
</dbReference>
<keyword evidence="1 4" id="KW-0479">Metal-binding</keyword>
<dbReference type="InterPro" id="IPR036291">
    <property type="entry name" value="NAD(P)-bd_dom_sf"/>
</dbReference>
<evidence type="ECO:0000256" key="2">
    <source>
        <dbReference type="ARBA" id="ARBA00022833"/>
    </source>
</evidence>
<organism evidence="6 7">
    <name type="scientific">Exophiala mesophila</name>
    <name type="common">Black yeast-like fungus</name>
    <dbReference type="NCBI Taxonomy" id="212818"/>
    <lineage>
        <taxon>Eukaryota</taxon>
        <taxon>Fungi</taxon>
        <taxon>Dikarya</taxon>
        <taxon>Ascomycota</taxon>
        <taxon>Pezizomycotina</taxon>
        <taxon>Eurotiomycetes</taxon>
        <taxon>Chaetothyriomycetidae</taxon>
        <taxon>Chaetothyriales</taxon>
        <taxon>Herpotrichiellaceae</taxon>
        <taxon>Exophiala</taxon>
    </lineage>
</organism>
<dbReference type="PROSITE" id="PS00059">
    <property type="entry name" value="ADH_ZINC"/>
    <property type="match status" value="1"/>
</dbReference>
<dbReference type="InterPro" id="IPR011032">
    <property type="entry name" value="GroES-like_sf"/>
</dbReference>
<proteinExistence type="inferred from homology"/>
<comment type="caution">
    <text evidence="6">The sequence shown here is derived from an EMBL/GenBank/DDBJ whole genome shotgun (WGS) entry which is preliminary data.</text>
</comment>
<dbReference type="InterPro" id="IPR013154">
    <property type="entry name" value="ADH-like_N"/>
</dbReference>
<name>A0A438MY32_EXOME</name>
<dbReference type="InterPro" id="IPR020843">
    <property type="entry name" value="ER"/>
</dbReference>
<comment type="cofactor">
    <cofactor evidence="4">
        <name>Zn(2+)</name>
        <dbReference type="ChEBI" id="CHEBI:29105"/>
    </cofactor>
</comment>
<dbReference type="AlphaFoldDB" id="A0A438MY32"/>
<dbReference type="Gene3D" id="3.90.180.10">
    <property type="entry name" value="Medium-chain alcohol dehydrogenases, catalytic domain"/>
    <property type="match status" value="1"/>
</dbReference>
<dbReference type="GO" id="GO:0008270">
    <property type="term" value="F:zinc ion binding"/>
    <property type="evidence" value="ECO:0007669"/>
    <property type="project" value="InterPro"/>
</dbReference>
<evidence type="ECO:0000313" key="7">
    <source>
        <dbReference type="Proteomes" id="UP000288859"/>
    </source>
</evidence>
<feature type="domain" description="Enoyl reductase (ER)" evidence="5">
    <location>
        <begin position="8"/>
        <end position="318"/>
    </location>
</feature>
<dbReference type="Proteomes" id="UP000288859">
    <property type="component" value="Unassembled WGS sequence"/>
</dbReference>
<comment type="similarity">
    <text evidence="4">Belongs to the zinc-containing alcohol dehydrogenase family.</text>
</comment>
<dbReference type="SUPFAM" id="SSF50129">
    <property type="entry name" value="GroES-like"/>
    <property type="match status" value="1"/>
</dbReference>